<proteinExistence type="predicted"/>
<reference evidence="2" key="1">
    <citation type="submission" date="2023-05" db="EMBL/GenBank/DDBJ databases">
        <title>Nepenthes gracilis genome sequencing.</title>
        <authorList>
            <person name="Fukushima K."/>
        </authorList>
    </citation>
    <scope>NUCLEOTIDE SEQUENCE</scope>
    <source>
        <strain evidence="2">SING2019-196</strain>
    </source>
</reference>
<dbReference type="AlphaFoldDB" id="A0AAD3Y6Y9"/>
<dbReference type="Proteomes" id="UP001279734">
    <property type="component" value="Unassembled WGS sequence"/>
</dbReference>
<keyword evidence="3" id="KW-1185">Reference proteome</keyword>
<evidence type="ECO:0000256" key="1">
    <source>
        <dbReference type="SAM" id="MobiDB-lite"/>
    </source>
</evidence>
<feature type="region of interest" description="Disordered" evidence="1">
    <location>
        <begin position="1"/>
        <end position="29"/>
    </location>
</feature>
<accession>A0AAD3Y6Y9</accession>
<sequence>MSSWDQVGLENGMGPNLHVVPSKSDSERSKSLEVAESDMVVEFPRIASCPANLQMYYQQLEMDPPLNPYADTIESQNCECRVNGSPTGAVLVSDPPGLMAPQVPAPPGPIFHVTLAPTAGSPSVSADTGIQLRISDGLGCIVIRWIRIGLSAGLGVERSSASPWAHADAAISVLLLQMLSSVMAKADAEDLIAAGARVKQLPLFAGCLLFI</sequence>
<protein>
    <submittedName>
        <fullName evidence="2">Uncharacterized protein</fullName>
    </submittedName>
</protein>
<evidence type="ECO:0000313" key="3">
    <source>
        <dbReference type="Proteomes" id="UP001279734"/>
    </source>
</evidence>
<gene>
    <name evidence="2" type="ORF">Nepgr_031332</name>
</gene>
<name>A0AAD3Y6Y9_NEPGR</name>
<evidence type="ECO:0000313" key="2">
    <source>
        <dbReference type="EMBL" id="GMH29489.1"/>
    </source>
</evidence>
<organism evidence="2 3">
    <name type="scientific">Nepenthes gracilis</name>
    <name type="common">Slender pitcher plant</name>
    <dbReference type="NCBI Taxonomy" id="150966"/>
    <lineage>
        <taxon>Eukaryota</taxon>
        <taxon>Viridiplantae</taxon>
        <taxon>Streptophyta</taxon>
        <taxon>Embryophyta</taxon>
        <taxon>Tracheophyta</taxon>
        <taxon>Spermatophyta</taxon>
        <taxon>Magnoliopsida</taxon>
        <taxon>eudicotyledons</taxon>
        <taxon>Gunneridae</taxon>
        <taxon>Pentapetalae</taxon>
        <taxon>Caryophyllales</taxon>
        <taxon>Nepenthaceae</taxon>
        <taxon>Nepenthes</taxon>
    </lineage>
</organism>
<comment type="caution">
    <text evidence="2">The sequence shown here is derived from an EMBL/GenBank/DDBJ whole genome shotgun (WGS) entry which is preliminary data.</text>
</comment>
<dbReference type="EMBL" id="BSYO01000036">
    <property type="protein sequence ID" value="GMH29489.1"/>
    <property type="molecule type" value="Genomic_DNA"/>
</dbReference>